<evidence type="ECO:0000259" key="7">
    <source>
        <dbReference type="PROSITE" id="PS51900"/>
    </source>
</evidence>
<reference evidence="8 9" key="1">
    <citation type="submission" date="2023-07" db="EMBL/GenBank/DDBJ databases">
        <title>Sequencing the genomes of 1000 actinobacteria strains.</title>
        <authorList>
            <person name="Klenk H.-P."/>
        </authorList>
    </citation>
    <scope>NUCLEOTIDE SEQUENCE [LARGE SCALE GENOMIC DNA]</scope>
    <source>
        <strain evidence="8 9">DSM 44709</strain>
    </source>
</reference>
<dbReference type="GO" id="GO:0003677">
    <property type="term" value="F:DNA binding"/>
    <property type="evidence" value="ECO:0007669"/>
    <property type="project" value="UniProtKB-UniRule"/>
</dbReference>
<feature type="region of interest" description="Disordered" evidence="5">
    <location>
        <begin position="1"/>
        <end position="54"/>
    </location>
</feature>
<name>A0AAE3W252_9ACTN</name>
<keyword evidence="9" id="KW-1185">Reference proteome</keyword>
<dbReference type="Proteomes" id="UP001240236">
    <property type="component" value="Unassembled WGS sequence"/>
</dbReference>
<evidence type="ECO:0000256" key="5">
    <source>
        <dbReference type="SAM" id="MobiDB-lite"/>
    </source>
</evidence>
<evidence type="ECO:0000259" key="6">
    <source>
        <dbReference type="PROSITE" id="PS51898"/>
    </source>
</evidence>
<feature type="domain" description="Tyr recombinase" evidence="6">
    <location>
        <begin position="181"/>
        <end position="399"/>
    </location>
</feature>
<keyword evidence="3" id="KW-0233">DNA recombination</keyword>
<dbReference type="InterPro" id="IPR011010">
    <property type="entry name" value="DNA_brk_join_enz"/>
</dbReference>
<dbReference type="Gene3D" id="1.10.443.10">
    <property type="entry name" value="Intergrase catalytic core"/>
    <property type="match status" value="1"/>
</dbReference>
<accession>A0AAE3W252</accession>
<evidence type="ECO:0000256" key="1">
    <source>
        <dbReference type="ARBA" id="ARBA00022908"/>
    </source>
</evidence>
<dbReference type="PANTHER" id="PTHR30349:SF91">
    <property type="entry name" value="INTA PROTEIN"/>
    <property type="match status" value="1"/>
</dbReference>
<gene>
    <name evidence="8" type="ORF">J2S42_004630</name>
</gene>
<sequence length="423" mass="47286">MPRKKRSEGTRAPNMAASIYQGSDGRWHGRVTMGVRDDGRPDRRHVSAKTEAEVTRKVRDLEKDRDAGRTKRPGRAWTVEKWLDHWLENIAAGSVRPKTYAGYQTAVRRHLIPGLGGHRTDRLQPEHIEKLYAAMRSRNLKPGTVHHTHRTLRAALNEAVRRGQIVKNPVLVAKPPRLQEEEIEPLTVVEAQRVLAVAAKRRNGVRYAIALSIGLRQGEALGLQWRDVNEESSTLTIRRALQRHTWRHGCSGDCGKKRGADCPQRHGGGLAIVDTKSRAGRRVVGVPQPLMRALIAHKAAQDAERAAAGDLWHDEDWVFAQLTGKPLDPRADYEEWRDLLKAAKVRAARLHDARHTAATMLLVLKVPTRAVMDVMGWSNASMAGRYQHVPAEVLNGIAGQVGGLLWGTEDEPKSTEDEPEKEE</sequence>
<evidence type="ECO:0000256" key="2">
    <source>
        <dbReference type="ARBA" id="ARBA00023125"/>
    </source>
</evidence>
<dbReference type="PANTHER" id="PTHR30349">
    <property type="entry name" value="PHAGE INTEGRASE-RELATED"/>
    <property type="match status" value="1"/>
</dbReference>
<comment type="caution">
    <text evidence="8">The sequence shown here is derived from an EMBL/GenBank/DDBJ whole genome shotgun (WGS) entry which is preliminary data.</text>
</comment>
<dbReference type="SUPFAM" id="SSF56349">
    <property type="entry name" value="DNA breaking-rejoining enzymes"/>
    <property type="match status" value="1"/>
</dbReference>
<dbReference type="PROSITE" id="PS51898">
    <property type="entry name" value="TYR_RECOMBINASE"/>
    <property type="match status" value="1"/>
</dbReference>
<dbReference type="GO" id="GO:0015074">
    <property type="term" value="P:DNA integration"/>
    <property type="evidence" value="ECO:0007669"/>
    <property type="project" value="UniProtKB-KW"/>
</dbReference>
<evidence type="ECO:0000256" key="3">
    <source>
        <dbReference type="ARBA" id="ARBA00023172"/>
    </source>
</evidence>
<keyword evidence="1" id="KW-0229">DNA integration</keyword>
<proteinExistence type="predicted"/>
<protein>
    <submittedName>
        <fullName evidence="8">Integrase</fullName>
    </submittedName>
</protein>
<dbReference type="InterPro" id="IPR044068">
    <property type="entry name" value="CB"/>
</dbReference>
<dbReference type="Gene3D" id="1.10.150.130">
    <property type="match status" value="1"/>
</dbReference>
<dbReference type="InterPro" id="IPR004107">
    <property type="entry name" value="Integrase_SAM-like_N"/>
</dbReference>
<dbReference type="RefSeq" id="WP_307242324.1">
    <property type="nucleotide sequence ID" value="NZ_JAUSUZ010000001.1"/>
</dbReference>
<evidence type="ECO:0000313" key="9">
    <source>
        <dbReference type="Proteomes" id="UP001240236"/>
    </source>
</evidence>
<feature type="domain" description="Core-binding (CB)" evidence="7">
    <location>
        <begin position="77"/>
        <end position="160"/>
    </location>
</feature>
<dbReference type="InterPro" id="IPR002104">
    <property type="entry name" value="Integrase_catalytic"/>
</dbReference>
<dbReference type="Pfam" id="PF00589">
    <property type="entry name" value="Phage_integrase"/>
    <property type="match status" value="1"/>
</dbReference>
<dbReference type="PROSITE" id="PS51900">
    <property type="entry name" value="CB"/>
    <property type="match status" value="1"/>
</dbReference>
<feature type="compositionally biased region" description="Basic and acidic residues" evidence="5">
    <location>
        <begin position="35"/>
        <end position="54"/>
    </location>
</feature>
<keyword evidence="2 4" id="KW-0238">DNA-binding</keyword>
<dbReference type="EMBL" id="JAUSUZ010000001">
    <property type="protein sequence ID" value="MDQ0367961.1"/>
    <property type="molecule type" value="Genomic_DNA"/>
</dbReference>
<dbReference type="InterPro" id="IPR010998">
    <property type="entry name" value="Integrase_recombinase_N"/>
</dbReference>
<evidence type="ECO:0000313" key="8">
    <source>
        <dbReference type="EMBL" id="MDQ0367961.1"/>
    </source>
</evidence>
<dbReference type="InterPro" id="IPR050090">
    <property type="entry name" value="Tyrosine_recombinase_XerCD"/>
</dbReference>
<dbReference type="CDD" id="cd01189">
    <property type="entry name" value="INT_ICEBs1_C_like"/>
    <property type="match status" value="1"/>
</dbReference>
<organism evidence="8 9">
    <name type="scientific">Catenuloplanes indicus</name>
    <dbReference type="NCBI Taxonomy" id="137267"/>
    <lineage>
        <taxon>Bacteria</taxon>
        <taxon>Bacillati</taxon>
        <taxon>Actinomycetota</taxon>
        <taxon>Actinomycetes</taxon>
        <taxon>Micromonosporales</taxon>
        <taxon>Micromonosporaceae</taxon>
        <taxon>Catenuloplanes</taxon>
    </lineage>
</organism>
<evidence type="ECO:0000256" key="4">
    <source>
        <dbReference type="PROSITE-ProRule" id="PRU01248"/>
    </source>
</evidence>
<dbReference type="InterPro" id="IPR013762">
    <property type="entry name" value="Integrase-like_cat_sf"/>
</dbReference>
<dbReference type="GO" id="GO:0006310">
    <property type="term" value="P:DNA recombination"/>
    <property type="evidence" value="ECO:0007669"/>
    <property type="project" value="UniProtKB-KW"/>
</dbReference>
<dbReference type="Pfam" id="PF14659">
    <property type="entry name" value="Phage_int_SAM_3"/>
    <property type="match status" value="1"/>
</dbReference>
<dbReference type="AlphaFoldDB" id="A0AAE3W252"/>